<organism evidence="2 3">
    <name type="scientific">Rotaria magnacalcarata</name>
    <dbReference type="NCBI Taxonomy" id="392030"/>
    <lineage>
        <taxon>Eukaryota</taxon>
        <taxon>Metazoa</taxon>
        <taxon>Spiralia</taxon>
        <taxon>Gnathifera</taxon>
        <taxon>Rotifera</taxon>
        <taxon>Eurotatoria</taxon>
        <taxon>Bdelloidea</taxon>
        <taxon>Philodinida</taxon>
        <taxon>Philodinidae</taxon>
        <taxon>Rotaria</taxon>
    </lineage>
</organism>
<protein>
    <submittedName>
        <fullName evidence="2">Uncharacterized protein</fullName>
    </submittedName>
</protein>
<sequence>SNNLMNPSASNLTPSECRQSEELNNQMLSCLR</sequence>
<feature type="non-terminal residue" evidence="2">
    <location>
        <position position="1"/>
    </location>
</feature>
<dbReference type="EMBL" id="CAJOBI010118433">
    <property type="protein sequence ID" value="CAF4666274.1"/>
    <property type="molecule type" value="Genomic_DNA"/>
</dbReference>
<accession>A0A8S3A3C3</accession>
<gene>
    <name evidence="1" type="ORF">SMN809_LOCUS39610</name>
    <name evidence="2" type="ORF">SMN809_LOCUS41707</name>
</gene>
<dbReference type="AlphaFoldDB" id="A0A8S3A3C3"/>
<dbReference type="Proteomes" id="UP000676336">
    <property type="component" value="Unassembled WGS sequence"/>
</dbReference>
<name>A0A8S3A3C3_9BILA</name>
<evidence type="ECO:0000313" key="1">
    <source>
        <dbReference type="EMBL" id="CAF4614137.1"/>
    </source>
</evidence>
<evidence type="ECO:0000313" key="3">
    <source>
        <dbReference type="Proteomes" id="UP000676336"/>
    </source>
</evidence>
<proteinExistence type="predicted"/>
<comment type="caution">
    <text evidence="2">The sequence shown here is derived from an EMBL/GenBank/DDBJ whole genome shotgun (WGS) entry which is preliminary data.</text>
</comment>
<dbReference type="EMBL" id="CAJOBI010106824">
    <property type="protein sequence ID" value="CAF4614137.1"/>
    <property type="molecule type" value="Genomic_DNA"/>
</dbReference>
<evidence type="ECO:0000313" key="2">
    <source>
        <dbReference type="EMBL" id="CAF4666274.1"/>
    </source>
</evidence>
<reference evidence="2" key="1">
    <citation type="submission" date="2021-02" db="EMBL/GenBank/DDBJ databases">
        <authorList>
            <person name="Nowell W R."/>
        </authorList>
    </citation>
    <scope>NUCLEOTIDE SEQUENCE</scope>
</reference>